<feature type="domain" description="DUF4190" evidence="2">
    <location>
        <begin position="16"/>
        <end position="68"/>
    </location>
</feature>
<dbReference type="EMBL" id="JACHML010000001">
    <property type="protein sequence ID" value="MBB6392920.1"/>
    <property type="molecule type" value="Genomic_DNA"/>
</dbReference>
<dbReference type="Proteomes" id="UP000537775">
    <property type="component" value="Unassembled WGS sequence"/>
</dbReference>
<feature type="transmembrane region" description="Helical" evidence="1">
    <location>
        <begin position="15"/>
        <end position="38"/>
    </location>
</feature>
<evidence type="ECO:0000313" key="4">
    <source>
        <dbReference type="Proteomes" id="UP000537775"/>
    </source>
</evidence>
<organism evidence="3 4">
    <name type="scientific">Microbacterium thalassium</name>
    <dbReference type="NCBI Taxonomy" id="362649"/>
    <lineage>
        <taxon>Bacteria</taxon>
        <taxon>Bacillati</taxon>
        <taxon>Actinomycetota</taxon>
        <taxon>Actinomycetes</taxon>
        <taxon>Micrococcales</taxon>
        <taxon>Microbacteriaceae</taxon>
        <taxon>Microbacterium</taxon>
    </lineage>
</organism>
<protein>
    <submittedName>
        <fullName evidence="3">Putative membrane protein</fullName>
    </submittedName>
</protein>
<comment type="caution">
    <text evidence="3">The sequence shown here is derived from an EMBL/GenBank/DDBJ whole genome shotgun (WGS) entry which is preliminary data.</text>
</comment>
<name>A0A7X0FTJ2_9MICO</name>
<keyword evidence="1" id="KW-0812">Transmembrane</keyword>
<dbReference type="Pfam" id="PF13828">
    <property type="entry name" value="DUF4190"/>
    <property type="match status" value="1"/>
</dbReference>
<sequence length="87" mass="9098">MTATPAPQSDRYNPFAIVAIITVWFAGIFGLIFGYVALSQIKSTGEKGHGLALASVIIGWIAVGIAILMIIFWTVLFGAAVTVNSAG</sequence>
<dbReference type="AlphaFoldDB" id="A0A7X0FTJ2"/>
<evidence type="ECO:0000259" key="2">
    <source>
        <dbReference type="Pfam" id="PF13828"/>
    </source>
</evidence>
<reference evidence="3 4" key="1">
    <citation type="submission" date="2020-08" db="EMBL/GenBank/DDBJ databases">
        <title>Sequencing the genomes of 1000 actinobacteria strains.</title>
        <authorList>
            <person name="Klenk H.-P."/>
        </authorList>
    </citation>
    <scope>NUCLEOTIDE SEQUENCE [LARGE SCALE GENOMIC DNA]</scope>
    <source>
        <strain evidence="3 4">DSM 12511</strain>
    </source>
</reference>
<dbReference type="InterPro" id="IPR025241">
    <property type="entry name" value="DUF4190"/>
</dbReference>
<keyword evidence="1" id="KW-1133">Transmembrane helix</keyword>
<gene>
    <name evidence="3" type="ORF">HD594_003233</name>
</gene>
<evidence type="ECO:0000256" key="1">
    <source>
        <dbReference type="SAM" id="Phobius"/>
    </source>
</evidence>
<proteinExistence type="predicted"/>
<accession>A0A7X0FTJ2</accession>
<evidence type="ECO:0000313" key="3">
    <source>
        <dbReference type="EMBL" id="MBB6392920.1"/>
    </source>
</evidence>
<keyword evidence="4" id="KW-1185">Reference proteome</keyword>
<keyword evidence="1" id="KW-0472">Membrane</keyword>
<dbReference type="RefSeq" id="WP_184752090.1">
    <property type="nucleotide sequence ID" value="NZ_BAAAJR010000001.1"/>
</dbReference>
<feature type="transmembrane region" description="Helical" evidence="1">
    <location>
        <begin position="50"/>
        <end position="81"/>
    </location>
</feature>